<protein>
    <submittedName>
        <fullName evidence="1">Uncharacterized protein</fullName>
    </submittedName>
</protein>
<gene>
    <name evidence="1" type="ORF">BV25DRAFT_1898289</name>
</gene>
<name>A0ACB8TA41_9AGAM</name>
<accession>A0ACB8TA41</accession>
<dbReference type="Proteomes" id="UP000814140">
    <property type="component" value="Unassembled WGS sequence"/>
</dbReference>
<comment type="caution">
    <text evidence="1">The sequence shown here is derived from an EMBL/GenBank/DDBJ whole genome shotgun (WGS) entry which is preliminary data.</text>
</comment>
<dbReference type="EMBL" id="MU277196">
    <property type="protein sequence ID" value="KAI0065185.1"/>
    <property type="molecule type" value="Genomic_DNA"/>
</dbReference>
<proteinExistence type="predicted"/>
<evidence type="ECO:0000313" key="2">
    <source>
        <dbReference type="Proteomes" id="UP000814140"/>
    </source>
</evidence>
<evidence type="ECO:0000313" key="1">
    <source>
        <dbReference type="EMBL" id="KAI0065185.1"/>
    </source>
</evidence>
<keyword evidence="2" id="KW-1185">Reference proteome</keyword>
<reference evidence="1" key="1">
    <citation type="submission" date="2021-03" db="EMBL/GenBank/DDBJ databases">
        <authorList>
            <consortium name="DOE Joint Genome Institute"/>
            <person name="Ahrendt S."/>
            <person name="Looney B.P."/>
            <person name="Miyauchi S."/>
            <person name="Morin E."/>
            <person name="Drula E."/>
            <person name="Courty P.E."/>
            <person name="Chicoki N."/>
            <person name="Fauchery L."/>
            <person name="Kohler A."/>
            <person name="Kuo A."/>
            <person name="Labutti K."/>
            <person name="Pangilinan J."/>
            <person name="Lipzen A."/>
            <person name="Riley R."/>
            <person name="Andreopoulos W."/>
            <person name="He G."/>
            <person name="Johnson J."/>
            <person name="Barry K.W."/>
            <person name="Grigoriev I.V."/>
            <person name="Nagy L."/>
            <person name="Hibbett D."/>
            <person name="Henrissat B."/>
            <person name="Matheny P.B."/>
            <person name="Labbe J."/>
            <person name="Martin F."/>
        </authorList>
    </citation>
    <scope>NUCLEOTIDE SEQUENCE</scope>
    <source>
        <strain evidence="1">HHB10654</strain>
    </source>
</reference>
<organism evidence="1 2">
    <name type="scientific">Artomyces pyxidatus</name>
    <dbReference type="NCBI Taxonomy" id="48021"/>
    <lineage>
        <taxon>Eukaryota</taxon>
        <taxon>Fungi</taxon>
        <taxon>Dikarya</taxon>
        <taxon>Basidiomycota</taxon>
        <taxon>Agaricomycotina</taxon>
        <taxon>Agaricomycetes</taxon>
        <taxon>Russulales</taxon>
        <taxon>Auriscalpiaceae</taxon>
        <taxon>Artomyces</taxon>
    </lineage>
</organism>
<sequence>MPATTQPEIDVLFGQLQRRLVESGEWDRICLLLQYKLNDQGWLDTLRGQSRENARTMDILSIRALLTSISDVQVTPAPVPDAVRTEVTNIIRQALEKQLDRQRQAQPRNPPHPTPIRHQTHADVTKTTGVRHFSRFTAICILPAPRNAHLLHVHYGLPGTQEALTQADRSRSPRGVAISTLPQISMYPLLTVAKRGPAVDLQLRDIFKTVHGRKVSQGVTLECTVHYDPTMSTRDVDKRQSTPGQWCRRGNRHIEGQMLGARKYSSAAKQLLDLDERSVEVNALGHARSRMARFQIRKSSDLGVKLEVSSRQKNKQNRSADGCMITSQDDGRTGNTRAHMRAAPTSALPPTVLVRTLRSPFDDIANPRALPRMIRYVGMSDENGTIRWGRERQMREETLLARGAGTRTALAELPLGRATRGRPYGRFDIRRQRMIRTRPCPHQDCLCLKGRGLTCHATHLTGMKISSSPRLPICDRKYPRGGALEILEIESQSAHTASSAWLDVKKSRGRHPPGRAAEVHSDRCPHSKHSGVIPKLANPGKRSSCASFQPMTIPRRVLPISVARTGLFTGQVTSVLEPVDGSLASWYVGELNTRGGDADGVITDPRQSVARCCLGVEVDVLGSMKLALCIGRRQYSTAKPGFDAVGHRPELLQATADLDVKGPVRRHWQLNGMRCRWSVAIPRAARCRNAVFQPALALLAGFKILWFPGFSAGERKTLQDIAIKAESGRVRGQQSPPSSSIGILQTDRSRRRFNRQRQSPRTVLPANECLIVHPGVLMNKLVVLHELPATSMLHGDIESNRP</sequence>
<reference evidence="1" key="2">
    <citation type="journal article" date="2022" name="New Phytol.">
        <title>Evolutionary transition to the ectomycorrhizal habit in the genomes of a hyperdiverse lineage of mushroom-forming fungi.</title>
        <authorList>
            <person name="Looney B."/>
            <person name="Miyauchi S."/>
            <person name="Morin E."/>
            <person name="Drula E."/>
            <person name="Courty P.E."/>
            <person name="Kohler A."/>
            <person name="Kuo A."/>
            <person name="LaButti K."/>
            <person name="Pangilinan J."/>
            <person name="Lipzen A."/>
            <person name="Riley R."/>
            <person name="Andreopoulos W."/>
            <person name="He G."/>
            <person name="Johnson J."/>
            <person name="Nolan M."/>
            <person name="Tritt A."/>
            <person name="Barry K.W."/>
            <person name="Grigoriev I.V."/>
            <person name="Nagy L.G."/>
            <person name="Hibbett D."/>
            <person name="Henrissat B."/>
            <person name="Matheny P.B."/>
            <person name="Labbe J."/>
            <person name="Martin F.M."/>
        </authorList>
    </citation>
    <scope>NUCLEOTIDE SEQUENCE</scope>
    <source>
        <strain evidence="1">HHB10654</strain>
    </source>
</reference>